<proteinExistence type="predicted"/>
<organism evidence="2">
    <name type="scientific">Timema tahoe</name>
    <dbReference type="NCBI Taxonomy" id="61484"/>
    <lineage>
        <taxon>Eukaryota</taxon>
        <taxon>Metazoa</taxon>
        <taxon>Ecdysozoa</taxon>
        <taxon>Arthropoda</taxon>
        <taxon>Hexapoda</taxon>
        <taxon>Insecta</taxon>
        <taxon>Pterygota</taxon>
        <taxon>Neoptera</taxon>
        <taxon>Polyneoptera</taxon>
        <taxon>Phasmatodea</taxon>
        <taxon>Timematodea</taxon>
        <taxon>Timematoidea</taxon>
        <taxon>Timematidae</taxon>
        <taxon>Timema</taxon>
    </lineage>
</organism>
<evidence type="ECO:0008006" key="3">
    <source>
        <dbReference type="Google" id="ProtNLM"/>
    </source>
</evidence>
<feature type="compositionally biased region" description="Pro residues" evidence="1">
    <location>
        <begin position="114"/>
        <end position="123"/>
    </location>
</feature>
<accession>A0A7R9IPJ7</accession>
<protein>
    <recommendedName>
        <fullName evidence="3">WW domain-binding protein 11</fullName>
    </recommendedName>
</protein>
<name>A0A7R9IPJ7_9NEOP</name>
<gene>
    <name evidence="2" type="ORF">TTEB3V08_LOCUS10072</name>
</gene>
<sequence>MSMYDKDDPDKWSELKRMEVEYEKRRQILVTYAESVRHAQSVQVDDIPLPSLQFPTDAMGFIGIPSQIPLPADLPIQLIPHPLLPPLGMPLPPPPGILKKISAYSAPAKLKKPPGVPPGPPPDISDDEESMEQDDESYENSSESKAPARQRTIRFADDEMADGGVNGKDSELAATPASVAAEPETPVASEDPMSSSQPDSPPVLASKPTSLQQKMLAMAGQDIEQFMREMEEVHRKRENDRAADLNTRLSQMDTRDSSETSLEQPGEQKKPMEDSEPLQPPGTGPTNLSMPPPTPTMPQVVPQLTMPPGMMFRPPPLRPGIPPPLGIRLPPGPPPGRPGMPPGPPPGLPPRLGIRLPPGMPPRLLRPMGPPPRIPVGMMMPGQAPPPSTLLPPGAANPNVLTAAPQLIKRGEAATPEGGKQPQGATIEAKPQIRNLSADVTRFLPTALRVKREEGKRKKSDSKGSGGMDPRAETIIAKTNMGGGQQTKDDAYMQFMREIGGLL</sequence>
<dbReference type="EMBL" id="OE005709">
    <property type="protein sequence ID" value="CAD7462178.1"/>
    <property type="molecule type" value="Genomic_DNA"/>
</dbReference>
<feature type="region of interest" description="Disordered" evidence="1">
    <location>
        <begin position="108"/>
        <end position="385"/>
    </location>
</feature>
<feature type="compositionally biased region" description="Acidic residues" evidence="1">
    <location>
        <begin position="124"/>
        <end position="138"/>
    </location>
</feature>
<feature type="region of interest" description="Disordered" evidence="1">
    <location>
        <begin position="411"/>
        <end position="432"/>
    </location>
</feature>
<reference evidence="2" key="1">
    <citation type="submission" date="2020-11" db="EMBL/GenBank/DDBJ databases">
        <authorList>
            <person name="Tran Van P."/>
        </authorList>
    </citation>
    <scope>NUCLEOTIDE SEQUENCE</scope>
</reference>
<dbReference type="AlphaFoldDB" id="A0A7R9IPJ7"/>
<evidence type="ECO:0000313" key="2">
    <source>
        <dbReference type="EMBL" id="CAD7462178.1"/>
    </source>
</evidence>
<feature type="region of interest" description="Disordered" evidence="1">
    <location>
        <begin position="447"/>
        <end position="489"/>
    </location>
</feature>
<feature type="compositionally biased region" description="Low complexity" evidence="1">
    <location>
        <begin position="350"/>
        <end position="367"/>
    </location>
</feature>
<feature type="compositionally biased region" description="Low complexity" evidence="1">
    <location>
        <begin position="189"/>
        <end position="198"/>
    </location>
</feature>
<feature type="compositionally biased region" description="Pro residues" evidence="1">
    <location>
        <begin position="313"/>
        <end position="349"/>
    </location>
</feature>
<evidence type="ECO:0000256" key="1">
    <source>
        <dbReference type="SAM" id="MobiDB-lite"/>
    </source>
</evidence>
<feature type="compositionally biased region" description="Basic and acidic residues" evidence="1">
    <location>
        <begin position="225"/>
        <end position="243"/>
    </location>
</feature>